<evidence type="ECO:0000256" key="4">
    <source>
        <dbReference type="ARBA" id="ARBA00020268"/>
    </source>
</evidence>
<feature type="transmembrane region" description="Helical" evidence="13">
    <location>
        <begin position="54"/>
        <end position="85"/>
    </location>
</feature>
<comment type="similarity">
    <text evidence="3">Belongs to the multi antimicrobial extrusion (MATE) (TC 2.A.66.1) family.</text>
</comment>
<dbReference type="InterPro" id="IPR050222">
    <property type="entry name" value="MATE_MdtK"/>
</dbReference>
<evidence type="ECO:0000256" key="6">
    <source>
        <dbReference type="ARBA" id="ARBA00022449"/>
    </source>
</evidence>
<sequence>MPEQEMDMTRGSPMRLMVRFSLPLLFGNALEQFYNMVDSWVVGNFVGTSAMAAVGIAFPIIFLLTSLFIGMAVGTSILIAQFFGAGDRDGVRRSVDTVYGALMVSILPLTLLALLASGPILRLIQVPESVYEEAHIYLMVVFAGIIGNLGYNVNAGILQGLGDSRTPLLFLSVACGINIVLDLLFVLVFHWGVFGVALATILAQCFSWIYGVFHINRTYKTFRICLFRSPMDRGLLKRVLRLGIPSGIQQCQLAVAVLVIQALINSFGEAFAAGFSAANKIDTFAFMPVDSFCLAVTTYVGQNVGAGRLDRVKDGVRKSLLLCVGTCLVISVLVVPNSAWLISIFNKDPAVIAAGQAYLVRVLSTMWLLSIMYPLNNALRGAGASVVPMVSSIVALWGARVPAAYVLAHFFGKENLYWAYPIGWTVGIVISGTVYLRGKWKLKCAASLESVPDPVKD</sequence>
<keyword evidence="9 13" id="KW-1133">Transmembrane helix</keyword>
<accession>A0AAW5JMS6</accession>
<feature type="transmembrane region" description="Helical" evidence="13">
    <location>
        <begin position="387"/>
        <end position="411"/>
    </location>
</feature>
<keyword evidence="11 13" id="KW-0472">Membrane</keyword>
<organism evidence="14 15">
    <name type="scientific">Intestinimonas massiliensis</name>
    <name type="common">ex Afouda et al. 2020</name>
    <dbReference type="NCBI Taxonomy" id="1673721"/>
    <lineage>
        <taxon>Bacteria</taxon>
        <taxon>Bacillati</taxon>
        <taxon>Bacillota</taxon>
        <taxon>Clostridia</taxon>
        <taxon>Eubacteriales</taxon>
        <taxon>Intestinimonas</taxon>
    </lineage>
</organism>
<dbReference type="PANTHER" id="PTHR43298">
    <property type="entry name" value="MULTIDRUG RESISTANCE PROTEIN NORM-RELATED"/>
    <property type="match status" value="1"/>
</dbReference>
<evidence type="ECO:0000256" key="12">
    <source>
        <dbReference type="ARBA" id="ARBA00031636"/>
    </source>
</evidence>
<keyword evidence="5" id="KW-0813">Transport</keyword>
<dbReference type="GO" id="GO:0042910">
    <property type="term" value="F:xenobiotic transmembrane transporter activity"/>
    <property type="evidence" value="ECO:0007669"/>
    <property type="project" value="InterPro"/>
</dbReference>
<proteinExistence type="inferred from homology"/>
<dbReference type="AlphaFoldDB" id="A0AAW5JMS6"/>
<dbReference type="InterPro" id="IPR048279">
    <property type="entry name" value="MdtK-like"/>
</dbReference>
<dbReference type="PIRSF" id="PIRSF006603">
    <property type="entry name" value="DinF"/>
    <property type="match status" value="1"/>
</dbReference>
<dbReference type="NCBIfam" id="TIGR00797">
    <property type="entry name" value="matE"/>
    <property type="match status" value="1"/>
</dbReference>
<evidence type="ECO:0000256" key="13">
    <source>
        <dbReference type="SAM" id="Phobius"/>
    </source>
</evidence>
<feature type="transmembrane region" description="Helical" evidence="13">
    <location>
        <begin position="136"/>
        <end position="156"/>
    </location>
</feature>
<comment type="function">
    <text evidence="1">Multidrug efflux pump.</text>
</comment>
<evidence type="ECO:0000256" key="2">
    <source>
        <dbReference type="ARBA" id="ARBA00004651"/>
    </source>
</evidence>
<evidence type="ECO:0000256" key="11">
    <source>
        <dbReference type="ARBA" id="ARBA00023136"/>
    </source>
</evidence>
<dbReference type="Proteomes" id="UP001204562">
    <property type="component" value="Unassembled WGS sequence"/>
</dbReference>
<keyword evidence="10" id="KW-0406">Ion transport</keyword>
<evidence type="ECO:0000256" key="10">
    <source>
        <dbReference type="ARBA" id="ARBA00023065"/>
    </source>
</evidence>
<feature type="transmembrane region" description="Helical" evidence="13">
    <location>
        <begin position="357"/>
        <end position="375"/>
    </location>
</feature>
<reference evidence="14" key="1">
    <citation type="submission" date="2022-06" db="EMBL/GenBank/DDBJ databases">
        <title>Isolation of gut microbiota from human fecal samples.</title>
        <authorList>
            <person name="Pamer E.G."/>
            <person name="Barat B."/>
            <person name="Waligurski E."/>
            <person name="Medina S."/>
            <person name="Paddock L."/>
            <person name="Mostad J."/>
        </authorList>
    </citation>
    <scope>NUCLEOTIDE SEQUENCE</scope>
    <source>
        <strain evidence="14">DFI.9.91</strain>
    </source>
</reference>
<comment type="subcellular location">
    <subcellularLocation>
        <location evidence="2">Cell membrane</location>
        <topology evidence="2">Multi-pass membrane protein</topology>
    </subcellularLocation>
</comment>
<dbReference type="EMBL" id="JANFYS010000011">
    <property type="protein sequence ID" value="MCQ4770160.1"/>
    <property type="molecule type" value="Genomic_DNA"/>
</dbReference>
<evidence type="ECO:0000256" key="8">
    <source>
        <dbReference type="ARBA" id="ARBA00022692"/>
    </source>
</evidence>
<dbReference type="RefSeq" id="WP_256303675.1">
    <property type="nucleotide sequence ID" value="NZ_JANFYS010000011.1"/>
</dbReference>
<dbReference type="CDD" id="cd13138">
    <property type="entry name" value="MATE_yoeA_like"/>
    <property type="match status" value="1"/>
</dbReference>
<keyword evidence="7" id="KW-1003">Cell membrane</keyword>
<dbReference type="GO" id="GO:0005886">
    <property type="term" value="C:plasma membrane"/>
    <property type="evidence" value="ECO:0007669"/>
    <property type="project" value="UniProtKB-SubCell"/>
</dbReference>
<feature type="transmembrane region" description="Helical" evidence="13">
    <location>
        <begin position="97"/>
        <end position="116"/>
    </location>
</feature>
<dbReference type="GO" id="GO:0006811">
    <property type="term" value="P:monoatomic ion transport"/>
    <property type="evidence" value="ECO:0007669"/>
    <property type="project" value="UniProtKB-KW"/>
</dbReference>
<gene>
    <name evidence="14" type="ORF">NE579_06725</name>
</gene>
<name>A0AAW5JMS6_9FIRM</name>
<keyword evidence="8 13" id="KW-0812">Transmembrane</keyword>
<dbReference type="InterPro" id="IPR002528">
    <property type="entry name" value="MATE_fam"/>
</dbReference>
<feature type="transmembrane region" description="Helical" evidence="13">
    <location>
        <begin position="320"/>
        <end position="345"/>
    </location>
</feature>
<evidence type="ECO:0000256" key="7">
    <source>
        <dbReference type="ARBA" id="ARBA00022475"/>
    </source>
</evidence>
<feature type="transmembrane region" description="Helical" evidence="13">
    <location>
        <begin position="417"/>
        <end position="436"/>
    </location>
</feature>
<evidence type="ECO:0000256" key="1">
    <source>
        <dbReference type="ARBA" id="ARBA00003408"/>
    </source>
</evidence>
<dbReference type="PANTHER" id="PTHR43298:SF2">
    <property type="entry name" value="FMN_FAD EXPORTER YEEO-RELATED"/>
    <property type="match status" value="1"/>
</dbReference>
<evidence type="ECO:0000256" key="9">
    <source>
        <dbReference type="ARBA" id="ARBA00022989"/>
    </source>
</evidence>
<dbReference type="GO" id="GO:0015297">
    <property type="term" value="F:antiporter activity"/>
    <property type="evidence" value="ECO:0007669"/>
    <property type="project" value="UniProtKB-KW"/>
</dbReference>
<feature type="transmembrane region" description="Helical" evidence="13">
    <location>
        <begin position="193"/>
        <end position="213"/>
    </location>
</feature>
<keyword evidence="6" id="KW-0050">Antiport</keyword>
<evidence type="ECO:0000313" key="15">
    <source>
        <dbReference type="Proteomes" id="UP001204562"/>
    </source>
</evidence>
<dbReference type="Pfam" id="PF01554">
    <property type="entry name" value="MatE"/>
    <property type="match status" value="2"/>
</dbReference>
<evidence type="ECO:0000256" key="5">
    <source>
        <dbReference type="ARBA" id="ARBA00022448"/>
    </source>
</evidence>
<comment type="caution">
    <text evidence="14">The sequence shown here is derived from an EMBL/GenBank/DDBJ whole genome shotgun (WGS) entry which is preliminary data.</text>
</comment>
<evidence type="ECO:0000256" key="3">
    <source>
        <dbReference type="ARBA" id="ARBA00010199"/>
    </source>
</evidence>
<evidence type="ECO:0000313" key="14">
    <source>
        <dbReference type="EMBL" id="MCQ4770160.1"/>
    </source>
</evidence>
<protein>
    <recommendedName>
        <fullName evidence="4">Probable multidrug resistance protein NorM</fullName>
    </recommendedName>
    <alternativeName>
        <fullName evidence="12">Multidrug-efflux transporter</fullName>
    </alternativeName>
</protein>
<feature type="transmembrane region" description="Helical" evidence="13">
    <location>
        <begin position="168"/>
        <end position="187"/>
    </location>
</feature>